<evidence type="ECO:0000313" key="2">
    <source>
        <dbReference type="EMBL" id="GEL52215.1"/>
    </source>
</evidence>
<dbReference type="RefSeq" id="WP_171840685.1">
    <property type="nucleotide sequence ID" value="NZ_AP014690.1"/>
</dbReference>
<evidence type="ECO:0000313" key="3">
    <source>
        <dbReference type="Proteomes" id="UP000321287"/>
    </source>
</evidence>
<protein>
    <recommendedName>
        <fullName evidence="1">Hedgehog/Intein (Hint) domain-containing protein</fullName>
    </recommendedName>
</protein>
<dbReference type="Gene3D" id="2.170.16.10">
    <property type="entry name" value="Hedgehog/Intein (Hint) domain"/>
    <property type="match status" value="1"/>
</dbReference>
<keyword evidence="3" id="KW-1185">Reference proteome</keyword>
<evidence type="ECO:0000259" key="1">
    <source>
        <dbReference type="Pfam" id="PF13403"/>
    </source>
</evidence>
<accession>A0AAN4R0U4</accession>
<comment type="caution">
    <text evidence="2">The sequence shown here is derived from an EMBL/GenBank/DDBJ whole genome shotgun (WGS) entry which is preliminary data.</text>
</comment>
<organism evidence="2 3">
    <name type="scientific">Asaia bogorensis NBRC 16594</name>
    <dbReference type="NCBI Taxonomy" id="1231624"/>
    <lineage>
        <taxon>Bacteria</taxon>
        <taxon>Pseudomonadati</taxon>
        <taxon>Pseudomonadota</taxon>
        <taxon>Alphaproteobacteria</taxon>
        <taxon>Acetobacterales</taxon>
        <taxon>Acetobacteraceae</taxon>
        <taxon>Asaia</taxon>
    </lineage>
</organism>
<dbReference type="AlphaFoldDB" id="A0AAN4R0U4"/>
<name>A0AAN4R0U4_9PROT</name>
<reference evidence="2 3" key="1">
    <citation type="submission" date="2019-07" db="EMBL/GenBank/DDBJ databases">
        <title>Whole genome shotgun sequence of Asaia bogorensis NBRC 16594.</title>
        <authorList>
            <person name="Hosoyama A."/>
            <person name="Uohara A."/>
            <person name="Ohji S."/>
            <person name="Ichikawa N."/>
        </authorList>
    </citation>
    <scope>NUCLEOTIDE SEQUENCE [LARGE SCALE GENOMIC DNA]</scope>
    <source>
        <strain evidence="2 3">NBRC 16594</strain>
    </source>
</reference>
<feature type="domain" description="Hedgehog/Intein (Hint)" evidence="1">
    <location>
        <begin position="312"/>
        <end position="451"/>
    </location>
</feature>
<dbReference type="EMBL" id="BJVS01000001">
    <property type="protein sequence ID" value="GEL52215.1"/>
    <property type="molecule type" value="Genomic_DNA"/>
</dbReference>
<dbReference type="GeneID" id="78227130"/>
<dbReference type="Proteomes" id="UP000321287">
    <property type="component" value="Unassembled WGS sequence"/>
</dbReference>
<dbReference type="InterPro" id="IPR036844">
    <property type="entry name" value="Hint_dom_sf"/>
</dbReference>
<sequence>MQTDTVQKSTAEAASTDATTNNIGIWEGYLSTGPADLASSGTTSGGLSGSDKGKLAVNYNDKSFTYEAADGTLMKGTIDKTFSLVGAENTSLGGGTLAFTDSNGKLWILSQNTPLTNSRWTYYAAGDGTLLVVTPSAAGKPTQMAGTASSYLWYVEQKYALQPPPVRIMKWSVYLSGGPTQLSGSRQTGSLSNGPQGTLYIDYLNRSFTYIVEGSDPVTGKIVRTFPIQGGSGMSIGAGTLAFTDEKGELWIFTQNQPIGSGHWTYIPGASTDALNLVTQGASSTTNLQAAGSGSADLWREELKYGTPVPEVCYLPGTLIATPQGDKPVEILKPGDEVLVLRAGVVVAEKIIWTGSGFCSTRSTRHKDLAGHPVRIHAGALGDNLPSKDLVVTSEHCLYLDGALIPARMLVNDYSITYEDTLSFYEYHHFELETHGLIFANNTLSESYLDTGNRVIFGLQAWASDTPASRHKMRSWAKDAAAPLQTSREFVEPIWLRLALHADQISAPNTQPQPEEDIFLEMQGGRKVRYLRKNAEGYVFMVEPKGQDIFLRINTHRPCDRIGPFVDDRRELGLLVGGIKVFTSKTCIDIDPNSITGVQNGWHSIESPTQRWTRDKALIPLSKADSGEPLVIFVSAAPNEARQNFSSYMH</sequence>
<proteinExistence type="predicted"/>
<dbReference type="Pfam" id="PF13403">
    <property type="entry name" value="Hint_2"/>
    <property type="match status" value="1"/>
</dbReference>
<dbReference type="InterPro" id="IPR028992">
    <property type="entry name" value="Hedgehog/Intein_dom"/>
</dbReference>
<dbReference type="SUPFAM" id="SSF51294">
    <property type="entry name" value="Hedgehog/intein (Hint) domain"/>
    <property type="match status" value="1"/>
</dbReference>
<gene>
    <name evidence="2" type="ORF">ABO01nite_02220</name>
</gene>
<dbReference type="KEGG" id="abg:Asbog_02107"/>